<dbReference type="OrthoDB" id="2234078at2"/>
<evidence type="ECO:0000313" key="2">
    <source>
        <dbReference type="EMBL" id="MQS53640.1"/>
    </source>
</evidence>
<protein>
    <submittedName>
        <fullName evidence="2">Ribbon-helix-helix protein, CopG family</fullName>
    </submittedName>
</protein>
<accession>A0A5P0ZKL0</accession>
<name>A0A5P0ZKL0_9LACO</name>
<dbReference type="Pfam" id="PF01402">
    <property type="entry name" value="RHH_1"/>
    <property type="match status" value="1"/>
</dbReference>
<dbReference type="InterPro" id="IPR010985">
    <property type="entry name" value="Ribbon_hlx_hlx"/>
</dbReference>
<dbReference type="InterPro" id="IPR002145">
    <property type="entry name" value="CopG"/>
</dbReference>
<dbReference type="Proteomes" id="UP000380386">
    <property type="component" value="Unassembled WGS sequence"/>
</dbReference>
<comment type="caution">
    <text evidence="2">The sequence shown here is derived from an EMBL/GenBank/DDBJ whole genome shotgun (WGS) entry which is preliminary data.</text>
</comment>
<dbReference type="SUPFAM" id="SSF47598">
    <property type="entry name" value="Ribbon-helix-helix"/>
    <property type="match status" value="1"/>
</dbReference>
<sequence length="46" mass="5144">MESKKRLTITLSSQVLEYLSETAKNKGLSKSALITVALEKYKEGQK</sequence>
<evidence type="ECO:0000259" key="1">
    <source>
        <dbReference type="Pfam" id="PF01402"/>
    </source>
</evidence>
<feature type="domain" description="Ribbon-helix-helix protein CopG" evidence="1">
    <location>
        <begin position="5"/>
        <end position="43"/>
    </location>
</feature>
<dbReference type="Gene3D" id="1.10.1220.10">
    <property type="entry name" value="Met repressor-like"/>
    <property type="match status" value="1"/>
</dbReference>
<dbReference type="AlphaFoldDB" id="A0A5P0ZKL0"/>
<gene>
    <name evidence="2" type="ORF">FHL02_11595</name>
</gene>
<dbReference type="CDD" id="cd21631">
    <property type="entry name" value="RHH_CopG_NikR-like"/>
    <property type="match status" value="1"/>
</dbReference>
<dbReference type="EMBL" id="VDFM01000032">
    <property type="protein sequence ID" value="MQS53640.1"/>
    <property type="molecule type" value="Genomic_DNA"/>
</dbReference>
<dbReference type="InterPro" id="IPR013321">
    <property type="entry name" value="Arc_rbn_hlx_hlx"/>
</dbReference>
<reference evidence="2 3" key="1">
    <citation type="journal article" date="2019" name="Syst. Appl. Microbiol.">
        <title>Polyphasic characterization of two novel Lactobacillus spp. isolated from blown salami packages: Description of Lactobacillus halodurans sp. nov. and Lactobacillus salsicarnum sp. nov.</title>
        <authorList>
            <person name="Schuster J.A."/>
            <person name="Klingl A."/>
            <person name="Vogel R.F."/>
            <person name="Ehrmann M.A."/>
        </authorList>
    </citation>
    <scope>NUCLEOTIDE SEQUENCE [LARGE SCALE GENOMIC DNA]</scope>
    <source>
        <strain evidence="2 3">TMW 1.2118</strain>
    </source>
</reference>
<organism evidence="2 3">
    <name type="scientific">Companilactobacillus mishanensis</name>
    <dbReference type="NCBI Taxonomy" id="2486008"/>
    <lineage>
        <taxon>Bacteria</taxon>
        <taxon>Bacillati</taxon>
        <taxon>Bacillota</taxon>
        <taxon>Bacilli</taxon>
        <taxon>Lactobacillales</taxon>
        <taxon>Lactobacillaceae</taxon>
        <taxon>Companilactobacillus</taxon>
    </lineage>
</organism>
<proteinExistence type="predicted"/>
<evidence type="ECO:0000313" key="3">
    <source>
        <dbReference type="Proteomes" id="UP000380386"/>
    </source>
</evidence>
<dbReference type="GO" id="GO:0006355">
    <property type="term" value="P:regulation of DNA-templated transcription"/>
    <property type="evidence" value="ECO:0007669"/>
    <property type="project" value="InterPro"/>
</dbReference>
<dbReference type="RefSeq" id="WP_016373449.1">
    <property type="nucleotide sequence ID" value="NZ_VDFM01000032.1"/>
</dbReference>